<organism evidence="1">
    <name type="scientific">viral metagenome</name>
    <dbReference type="NCBI Taxonomy" id="1070528"/>
    <lineage>
        <taxon>unclassified sequences</taxon>
        <taxon>metagenomes</taxon>
        <taxon>organismal metagenomes</taxon>
    </lineage>
</organism>
<protein>
    <submittedName>
        <fullName evidence="1">Uncharacterized protein</fullName>
    </submittedName>
</protein>
<reference evidence="1" key="1">
    <citation type="journal article" date="2020" name="Nature">
        <title>Giant virus diversity and host interactions through global metagenomics.</title>
        <authorList>
            <person name="Schulz F."/>
            <person name="Roux S."/>
            <person name="Paez-Espino D."/>
            <person name="Jungbluth S."/>
            <person name="Walsh D.A."/>
            <person name="Denef V.J."/>
            <person name="McMahon K.D."/>
            <person name="Konstantinidis K.T."/>
            <person name="Eloe-Fadrosh E.A."/>
            <person name="Kyrpides N.C."/>
            <person name="Woyke T."/>
        </authorList>
    </citation>
    <scope>NUCLEOTIDE SEQUENCE</scope>
    <source>
        <strain evidence="1">GVMAG-M-3300023174-107</strain>
    </source>
</reference>
<name>A0A6C0D2H5_9ZZZZ</name>
<evidence type="ECO:0000313" key="1">
    <source>
        <dbReference type="EMBL" id="QHT10460.1"/>
    </source>
</evidence>
<dbReference type="EMBL" id="MN739521">
    <property type="protein sequence ID" value="QHT10460.1"/>
    <property type="molecule type" value="Genomic_DNA"/>
</dbReference>
<dbReference type="AlphaFoldDB" id="A0A6C0D2H5"/>
<proteinExistence type="predicted"/>
<sequence length="94" mass="11594">MKLTNLNNIVEGEIYYVQTRNYKFKAVYDKYEKGKYYFKKIIRLNTPLTWVGYIDRYEYMHFKIYKEEKTKIQTAMETRAMNKIMMEIIGTEIY</sequence>
<accession>A0A6C0D2H5</accession>